<dbReference type="Pfam" id="PF00067">
    <property type="entry name" value="p450"/>
    <property type="match status" value="1"/>
</dbReference>
<protein>
    <submittedName>
        <fullName evidence="7">Cytochrome P450</fullName>
    </submittedName>
</protein>
<dbReference type="RefSeq" id="XP_033657904.1">
    <property type="nucleotide sequence ID" value="XM_033795166.1"/>
</dbReference>
<evidence type="ECO:0000256" key="2">
    <source>
        <dbReference type="ARBA" id="ARBA00022723"/>
    </source>
</evidence>
<dbReference type="InterPro" id="IPR001128">
    <property type="entry name" value="Cyt_P450"/>
</dbReference>
<organism evidence="7 8">
    <name type="scientific">Westerdykella ornata</name>
    <dbReference type="NCBI Taxonomy" id="318751"/>
    <lineage>
        <taxon>Eukaryota</taxon>
        <taxon>Fungi</taxon>
        <taxon>Dikarya</taxon>
        <taxon>Ascomycota</taxon>
        <taxon>Pezizomycotina</taxon>
        <taxon>Dothideomycetes</taxon>
        <taxon>Pleosporomycetidae</taxon>
        <taxon>Pleosporales</taxon>
        <taxon>Sporormiaceae</taxon>
        <taxon>Westerdykella</taxon>
    </lineage>
</organism>
<dbReference type="AlphaFoldDB" id="A0A6A6JXA5"/>
<dbReference type="GO" id="GO:0016705">
    <property type="term" value="F:oxidoreductase activity, acting on paired donors, with incorporation or reduction of molecular oxygen"/>
    <property type="evidence" value="ECO:0007669"/>
    <property type="project" value="InterPro"/>
</dbReference>
<keyword evidence="6" id="KW-0503">Monooxygenase</keyword>
<evidence type="ECO:0000256" key="4">
    <source>
        <dbReference type="ARBA" id="ARBA00023004"/>
    </source>
</evidence>
<keyword evidence="5 6" id="KW-0349">Heme</keyword>
<evidence type="ECO:0000256" key="6">
    <source>
        <dbReference type="RuleBase" id="RU000461"/>
    </source>
</evidence>
<dbReference type="GeneID" id="54548341"/>
<comment type="similarity">
    <text evidence="6">Belongs to the cytochrome P450 family.</text>
</comment>
<dbReference type="PRINTS" id="PR00463">
    <property type="entry name" value="EP450I"/>
</dbReference>
<dbReference type="CDD" id="cd20615">
    <property type="entry name" value="CYP_GliC-like"/>
    <property type="match status" value="1"/>
</dbReference>
<sequence>MLIRVKIRHKLFKLLSPVERKKSLPGVPFQWPNGQGTEKFFDGRNAARRWRSQYGSIYSIWSGFKREIVLTKPAHIKAFYKDSHVHIKSSDNNAGWLFAELLGECVGVVSQKRWKRVRGHFDSHFTRPVSINRTGQFVSDAREFLQPWNNSKGTFHIDPANDLKYCPFFMVAGIFFGRLTPDQRKTLSSLGPPREELFRETFMGGINRFRITKYFPRSAISRLRAFQKAWEDFVRDAAERASSHDNGAIVSLWEAVQNNKLSMRELLQTLDESMFANLDVTTHAVAWNILRLSQHTDIQQKVYLEMQPYVTDLKSYEEYLRNDDSLLAACVLEASRLHPILPFSNPESAEDNKMIDGYIIPRKTDVIVDAYAINVENSYWENAQEYDPWRHLGQKDQARRHNMWRFGFGPRQCLGKHVADIIIRVILAELLTNYELALVQGEGTDFVKLQADSWIGLPNSKVQLAPRAK</sequence>
<reference evidence="7" key="1">
    <citation type="journal article" date="2020" name="Stud. Mycol.">
        <title>101 Dothideomycetes genomes: a test case for predicting lifestyles and emergence of pathogens.</title>
        <authorList>
            <person name="Haridas S."/>
            <person name="Albert R."/>
            <person name="Binder M."/>
            <person name="Bloem J."/>
            <person name="Labutti K."/>
            <person name="Salamov A."/>
            <person name="Andreopoulos B."/>
            <person name="Baker S."/>
            <person name="Barry K."/>
            <person name="Bills G."/>
            <person name="Bluhm B."/>
            <person name="Cannon C."/>
            <person name="Castanera R."/>
            <person name="Culley D."/>
            <person name="Daum C."/>
            <person name="Ezra D."/>
            <person name="Gonzalez J."/>
            <person name="Henrissat B."/>
            <person name="Kuo A."/>
            <person name="Liang C."/>
            <person name="Lipzen A."/>
            <person name="Lutzoni F."/>
            <person name="Magnuson J."/>
            <person name="Mondo S."/>
            <person name="Nolan M."/>
            <person name="Ohm R."/>
            <person name="Pangilinan J."/>
            <person name="Park H.-J."/>
            <person name="Ramirez L."/>
            <person name="Alfaro M."/>
            <person name="Sun H."/>
            <person name="Tritt A."/>
            <person name="Yoshinaga Y."/>
            <person name="Zwiers L.-H."/>
            <person name="Turgeon B."/>
            <person name="Goodwin S."/>
            <person name="Spatafora J."/>
            <person name="Crous P."/>
            <person name="Grigoriev I."/>
        </authorList>
    </citation>
    <scope>NUCLEOTIDE SEQUENCE</scope>
    <source>
        <strain evidence="7">CBS 379.55</strain>
    </source>
</reference>
<dbReference type="InterPro" id="IPR017972">
    <property type="entry name" value="Cyt_P450_CS"/>
</dbReference>
<feature type="binding site" description="axial binding residue" evidence="5">
    <location>
        <position position="413"/>
    </location>
    <ligand>
        <name>heme</name>
        <dbReference type="ChEBI" id="CHEBI:30413"/>
    </ligand>
    <ligandPart>
        <name>Fe</name>
        <dbReference type="ChEBI" id="CHEBI:18248"/>
    </ligandPart>
</feature>
<dbReference type="PRINTS" id="PR00385">
    <property type="entry name" value="P450"/>
</dbReference>
<accession>A0A6A6JXA5</accession>
<dbReference type="Proteomes" id="UP000800097">
    <property type="component" value="Unassembled WGS sequence"/>
</dbReference>
<comment type="cofactor">
    <cofactor evidence="1 5">
        <name>heme</name>
        <dbReference type="ChEBI" id="CHEBI:30413"/>
    </cofactor>
</comment>
<evidence type="ECO:0000256" key="1">
    <source>
        <dbReference type="ARBA" id="ARBA00001971"/>
    </source>
</evidence>
<evidence type="ECO:0000256" key="5">
    <source>
        <dbReference type="PIRSR" id="PIRSR602401-1"/>
    </source>
</evidence>
<dbReference type="SUPFAM" id="SSF48264">
    <property type="entry name" value="Cytochrome P450"/>
    <property type="match status" value="1"/>
</dbReference>
<dbReference type="OrthoDB" id="2789670at2759"/>
<keyword evidence="8" id="KW-1185">Reference proteome</keyword>
<dbReference type="GO" id="GO:0044550">
    <property type="term" value="P:secondary metabolite biosynthetic process"/>
    <property type="evidence" value="ECO:0007669"/>
    <property type="project" value="UniProtKB-ARBA"/>
</dbReference>
<dbReference type="GO" id="GO:0004497">
    <property type="term" value="F:monooxygenase activity"/>
    <property type="evidence" value="ECO:0007669"/>
    <property type="project" value="UniProtKB-KW"/>
</dbReference>
<dbReference type="PANTHER" id="PTHR24305">
    <property type="entry name" value="CYTOCHROME P450"/>
    <property type="match status" value="1"/>
</dbReference>
<dbReference type="PANTHER" id="PTHR24305:SF235">
    <property type="entry name" value="CYTOCHROME P450 MONOOXYGENASE APDB-RELATED"/>
    <property type="match status" value="1"/>
</dbReference>
<evidence type="ECO:0000313" key="7">
    <source>
        <dbReference type="EMBL" id="KAF2280366.1"/>
    </source>
</evidence>
<dbReference type="Gene3D" id="1.10.630.10">
    <property type="entry name" value="Cytochrome P450"/>
    <property type="match status" value="1"/>
</dbReference>
<keyword evidence="2 5" id="KW-0479">Metal-binding</keyword>
<dbReference type="GO" id="GO:0020037">
    <property type="term" value="F:heme binding"/>
    <property type="evidence" value="ECO:0007669"/>
    <property type="project" value="InterPro"/>
</dbReference>
<keyword evidence="3 6" id="KW-0560">Oxidoreductase</keyword>
<keyword evidence="4 5" id="KW-0408">Iron</keyword>
<evidence type="ECO:0000256" key="3">
    <source>
        <dbReference type="ARBA" id="ARBA00023002"/>
    </source>
</evidence>
<name>A0A6A6JXA5_WESOR</name>
<dbReference type="GO" id="GO:0005506">
    <property type="term" value="F:iron ion binding"/>
    <property type="evidence" value="ECO:0007669"/>
    <property type="project" value="InterPro"/>
</dbReference>
<dbReference type="PROSITE" id="PS00086">
    <property type="entry name" value="CYTOCHROME_P450"/>
    <property type="match status" value="1"/>
</dbReference>
<proteinExistence type="inferred from homology"/>
<dbReference type="InterPro" id="IPR002401">
    <property type="entry name" value="Cyt_P450_E_grp-I"/>
</dbReference>
<dbReference type="EMBL" id="ML986485">
    <property type="protein sequence ID" value="KAF2280366.1"/>
    <property type="molecule type" value="Genomic_DNA"/>
</dbReference>
<gene>
    <name evidence="7" type="ORF">EI97DRAFT_369065</name>
</gene>
<dbReference type="InterPro" id="IPR050121">
    <property type="entry name" value="Cytochrome_P450_monoxygenase"/>
</dbReference>
<evidence type="ECO:0000313" key="8">
    <source>
        <dbReference type="Proteomes" id="UP000800097"/>
    </source>
</evidence>
<dbReference type="InterPro" id="IPR036396">
    <property type="entry name" value="Cyt_P450_sf"/>
</dbReference>